<comment type="caution">
    <text evidence="7">The sequence shown here is derived from an EMBL/GenBank/DDBJ whole genome shotgun (WGS) entry which is preliminary data.</text>
</comment>
<evidence type="ECO:0000256" key="4">
    <source>
        <dbReference type="HAMAP-Rule" id="MF_01914"/>
    </source>
</evidence>
<feature type="domain" description="Organic solvent tolerance-like N-terminal" evidence="6">
    <location>
        <begin position="52"/>
        <end position="167"/>
    </location>
</feature>
<dbReference type="HAMAP" id="MF_01914">
    <property type="entry name" value="LPS_assembly_LptA"/>
    <property type="match status" value="1"/>
</dbReference>
<dbReference type="GO" id="GO:0043165">
    <property type="term" value="P:Gram-negative-bacterium-type cell outer membrane assembly"/>
    <property type="evidence" value="ECO:0007669"/>
    <property type="project" value="UniProtKB-UniRule"/>
</dbReference>
<gene>
    <name evidence="4 7" type="primary">lptA</name>
    <name evidence="7" type="ORF">H4F90_15280</name>
</gene>
<evidence type="ECO:0000259" key="6">
    <source>
        <dbReference type="Pfam" id="PF03968"/>
    </source>
</evidence>
<dbReference type="Proteomes" id="UP000586093">
    <property type="component" value="Unassembled WGS sequence"/>
</dbReference>
<comment type="function">
    <text evidence="4">Involved in the assembly of lipopolysaccharide (LPS). Required for the translocation of LPS from the inner membrane to the outer membrane.</text>
</comment>
<dbReference type="InterPro" id="IPR005653">
    <property type="entry name" value="OstA-like_N"/>
</dbReference>
<evidence type="ECO:0000256" key="5">
    <source>
        <dbReference type="SAM" id="MobiDB-lite"/>
    </source>
</evidence>
<keyword evidence="3 4" id="KW-0574">Periplasm</keyword>
<comment type="similarity">
    <text evidence="4">Belongs to the LptA family.</text>
</comment>
<keyword evidence="1 4" id="KW-0813">Transport</keyword>
<dbReference type="EMBL" id="JACIVI010000008">
    <property type="protein sequence ID" value="MBB1163334.1"/>
    <property type="molecule type" value="Genomic_DNA"/>
</dbReference>
<dbReference type="GO" id="GO:0030288">
    <property type="term" value="C:outer membrane-bounded periplasmic space"/>
    <property type="evidence" value="ECO:0007669"/>
    <property type="project" value="TreeGrafter"/>
</dbReference>
<proteinExistence type="inferred from homology"/>
<dbReference type="Pfam" id="PF03968">
    <property type="entry name" value="LptD_N"/>
    <property type="match status" value="1"/>
</dbReference>
<evidence type="ECO:0000256" key="2">
    <source>
        <dbReference type="ARBA" id="ARBA00022729"/>
    </source>
</evidence>
<reference evidence="7 8" key="1">
    <citation type="submission" date="2020-08" db="EMBL/GenBank/DDBJ databases">
        <title>Aquariorum lacteus gen. nov., sp. nov., a new member of the family Comamonadaceae, isolated from freshwater aquarium.</title>
        <authorList>
            <person name="Chun S.-J."/>
        </authorList>
    </citation>
    <scope>NUCLEOTIDE SEQUENCE [LARGE SCALE GENOMIC DNA]</scope>
    <source>
        <strain evidence="7 8">SJAQ100</strain>
    </source>
</reference>
<dbReference type="InterPro" id="IPR052037">
    <property type="entry name" value="LPS_export_LptA"/>
</dbReference>
<dbReference type="GO" id="GO:0001530">
    <property type="term" value="F:lipopolysaccharide binding"/>
    <property type="evidence" value="ECO:0007669"/>
    <property type="project" value="InterPro"/>
</dbReference>
<sequence length="200" mass="21166">MHAEKVPDVRCPPARPCHAARLLLPCVLVVLAGFGLTARAERADRQAPLAFTADTARVDDQKAVHTLSGNVEITKGSIVIKAAQVEVRQGKDGHQIAVATGGAKRATFRQKREGLEEFIEGEAERLEYDSRADAVKLVGQAVMRRLRGSTVADEVNGSVITYDNTSEVFQVQGGATAGGGTGRVRGVLTPRETPAAGAGR</sequence>
<dbReference type="GO" id="GO:0015920">
    <property type="term" value="P:lipopolysaccharide transport"/>
    <property type="evidence" value="ECO:0007669"/>
    <property type="project" value="UniProtKB-UniRule"/>
</dbReference>
<dbReference type="GO" id="GO:0017089">
    <property type="term" value="F:glycolipid transfer activity"/>
    <property type="evidence" value="ECO:0007669"/>
    <property type="project" value="TreeGrafter"/>
</dbReference>
<feature type="region of interest" description="Disordered" evidence="5">
    <location>
        <begin position="179"/>
        <end position="200"/>
    </location>
</feature>
<dbReference type="AlphaFoldDB" id="A0A839HWN8"/>
<evidence type="ECO:0000313" key="7">
    <source>
        <dbReference type="EMBL" id="MBB1163334.1"/>
    </source>
</evidence>
<dbReference type="Gene3D" id="2.60.450.10">
    <property type="entry name" value="Lipopolysaccharide (LPS) transport protein A like domain"/>
    <property type="match status" value="1"/>
</dbReference>
<keyword evidence="8" id="KW-1185">Reference proteome</keyword>
<evidence type="ECO:0000313" key="8">
    <source>
        <dbReference type="Proteomes" id="UP000586093"/>
    </source>
</evidence>
<evidence type="ECO:0000256" key="1">
    <source>
        <dbReference type="ARBA" id="ARBA00022448"/>
    </source>
</evidence>
<name>A0A839HWN8_9BURK</name>
<keyword evidence="2" id="KW-0732">Signal</keyword>
<dbReference type="NCBIfam" id="TIGR03002">
    <property type="entry name" value="outer_YhbN_LptA"/>
    <property type="match status" value="1"/>
</dbReference>
<comment type="subunit">
    <text evidence="4">Component of the lipopolysaccharide transport and assembly complex.</text>
</comment>
<protein>
    <recommendedName>
        <fullName evidence="4">Lipopolysaccharide export system protein LptA</fullName>
    </recommendedName>
</protein>
<comment type="subcellular location">
    <subcellularLocation>
        <location evidence="4">Periplasm</location>
    </subcellularLocation>
</comment>
<organism evidence="7 8">
    <name type="scientific">Aquariibacter albus</name>
    <dbReference type="NCBI Taxonomy" id="2759899"/>
    <lineage>
        <taxon>Bacteria</taxon>
        <taxon>Pseudomonadati</taxon>
        <taxon>Pseudomonadota</taxon>
        <taxon>Betaproteobacteria</taxon>
        <taxon>Burkholderiales</taxon>
        <taxon>Sphaerotilaceae</taxon>
        <taxon>Aquariibacter</taxon>
    </lineage>
</organism>
<dbReference type="PANTHER" id="PTHR36504">
    <property type="entry name" value="LIPOPOLYSACCHARIDE EXPORT SYSTEM PROTEIN LPTA"/>
    <property type="match status" value="1"/>
</dbReference>
<dbReference type="InterPro" id="IPR014340">
    <property type="entry name" value="LptA"/>
</dbReference>
<dbReference type="PANTHER" id="PTHR36504:SF1">
    <property type="entry name" value="LIPOPOLYSACCHARIDE EXPORT SYSTEM PROTEIN LPTA"/>
    <property type="match status" value="1"/>
</dbReference>
<evidence type="ECO:0000256" key="3">
    <source>
        <dbReference type="ARBA" id="ARBA00022764"/>
    </source>
</evidence>
<dbReference type="GO" id="GO:0009279">
    <property type="term" value="C:cell outer membrane"/>
    <property type="evidence" value="ECO:0007669"/>
    <property type="project" value="TreeGrafter"/>
</dbReference>
<accession>A0A839HWN8</accession>